<feature type="domain" description="SnoaL-like" evidence="1">
    <location>
        <begin position="14"/>
        <end position="106"/>
    </location>
</feature>
<dbReference type="EMBL" id="JBBMFV010000004">
    <property type="protein sequence ID" value="MEO3941398.1"/>
    <property type="molecule type" value="Genomic_DNA"/>
</dbReference>
<protein>
    <submittedName>
        <fullName evidence="2">Nuclear transport factor 2 family protein</fullName>
    </submittedName>
</protein>
<comment type="caution">
    <text evidence="2">The sequence shown here is derived from an EMBL/GenBank/DDBJ whole genome shotgun (WGS) entry which is preliminary data.</text>
</comment>
<evidence type="ECO:0000313" key="3">
    <source>
        <dbReference type="Proteomes" id="UP001448614"/>
    </source>
</evidence>
<dbReference type="InterPro" id="IPR032710">
    <property type="entry name" value="NTF2-like_dom_sf"/>
</dbReference>
<evidence type="ECO:0000313" key="2">
    <source>
        <dbReference type="EMBL" id="MEO3941398.1"/>
    </source>
</evidence>
<dbReference type="SUPFAM" id="SSF54427">
    <property type="entry name" value="NTF2-like"/>
    <property type="match status" value="1"/>
</dbReference>
<keyword evidence="3" id="KW-1185">Reference proteome</keyword>
<evidence type="ECO:0000259" key="1">
    <source>
        <dbReference type="Pfam" id="PF12680"/>
    </source>
</evidence>
<proteinExistence type="predicted"/>
<name>A0ABV0GSK0_PAENI</name>
<dbReference type="InterPro" id="IPR037401">
    <property type="entry name" value="SnoaL-like"/>
</dbReference>
<dbReference type="Pfam" id="PF12680">
    <property type="entry name" value="SnoaL_2"/>
    <property type="match status" value="1"/>
</dbReference>
<accession>A0ABV0GSK0</accession>
<gene>
    <name evidence="2" type="ORF">V3C41_09995</name>
</gene>
<sequence length="142" mass="15212">MSTEPDGALEIAIAYHRAWTSGDMDSAVQYLAADVSCFAPAGTMTGQAEVRAFMEPFAESLTSSTLYAAYGSNDEAILMYDTANHFVPTAPGAELYRLRDGLIVEIRIIFDRLPFALARGDVVMKPGRSDMAPLGGSERGGP</sequence>
<dbReference type="RefSeq" id="WP_091554454.1">
    <property type="nucleotide sequence ID" value="NZ_JAVDRC010000014.1"/>
</dbReference>
<dbReference type="Gene3D" id="3.10.450.50">
    <property type="match status" value="1"/>
</dbReference>
<organism evidence="2 3">
    <name type="scientific">Paenarthrobacter nicotinovorans</name>
    <name type="common">Arthrobacter nicotinovorans</name>
    <dbReference type="NCBI Taxonomy" id="29320"/>
    <lineage>
        <taxon>Bacteria</taxon>
        <taxon>Bacillati</taxon>
        <taxon>Actinomycetota</taxon>
        <taxon>Actinomycetes</taxon>
        <taxon>Micrococcales</taxon>
        <taxon>Micrococcaceae</taxon>
        <taxon>Paenarthrobacter</taxon>
    </lineage>
</organism>
<dbReference type="Proteomes" id="UP001448614">
    <property type="component" value="Unassembled WGS sequence"/>
</dbReference>
<reference evidence="2 3" key="1">
    <citation type="journal article" date="2024" name="Appl. Microbiol. Biotechnol.">
        <title>Biosynthetic gene clusters with biotechnological applications in novel Antarctic isolates from Actinomycetota.</title>
        <authorList>
            <person name="Bruna P."/>
            <person name="Nunez-Montero K."/>
            <person name="Contreras M.J."/>
            <person name="Leal K."/>
            <person name="Garcia M."/>
            <person name="Abanto M."/>
            <person name="Barrientos L."/>
        </authorList>
    </citation>
    <scope>NUCLEOTIDE SEQUENCE [LARGE SCALE GENOMIC DNA]</scope>
    <source>
        <strain evidence="2 3">Se16.17</strain>
    </source>
</reference>